<evidence type="ECO:0000256" key="20">
    <source>
        <dbReference type="ARBA" id="ARBA00034000"/>
    </source>
</evidence>
<dbReference type="GO" id="GO:0071555">
    <property type="term" value="P:cell wall organization"/>
    <property type="evidence" value="ECO:0007669"/>
    <property type="project" value="UniProtKB-UniRule"/>
</dbReference>
<dbReference type="GO" id="GO:0008360">
    <property type="term" value="P:regulation of cell shape"/>
    <property type="evidence" value="ECO:0007669"/>
    <property type="project" value="UniProtKB-UniRule"/>
</dbReference>
<evidence type="ECO:0000256" key="13">
    <source>
        <dbReference type="ARBA" id="ARBA00022960"/>
    </source>
</evidence>
<evidence type="ECO:0000256" key="23">
    <source>
        <dbReference type="PIRNR" id="PIRNR002799"/>
    </source>
</evidence>
<name>A0A432XS20_9GAMM</name>
<evidence type="ECO:0000256" key="9">
    <source>
        <dbReference type="ARBA" id="ARBA00022670"/>
    </source>
</evidence>
<comment type="similarity">
    <text evidence="5 23">In the N-terminal section; belongs to the glycosyltransferase 51 family.</text>
</comment>
<dbReference type="AlphaFoldDB" id="A0A432XS20"/>
<evidence type="ECO:0000256" key="10">
    <source>
        <dbReference type="ARBA" id="ARBA00022676"/>
    </source>
</evidence>
<dbReference type="UniPathway" id="UPA00219"/>
<evidence type="ECO:0000256" key="22">
    <source>
        <dbReference type="NCBIfam" id="TIGR02071"/>
    </source>
</evidence>
<comment type="subcellular location">
    <subcellularLocation>
        <location evidence="2">Cell membrane</location>
    </subcellularLocation>
</comment>
<dbReference type="InterPro" id="IPR001264">
    <property type="entry name" value="Glyco_trans_51"/>
</dbReference>
<evidence type="ECO:0000256" key="4">
    <source>
        <dbReference type="ARBA" id="ARBA00007090"/>
    </source>
</evidence>
<dbReference type="GO" id="GO:0009252">
    <property type="term" value="P:peptidoglycan biosynthetic process"/>
    <property type="evidence" value="ECO:0007669"/>
    <property type="project" value="UniProtKB-UniRule"/>
</dbReference>
<keyword evidence="9" id="KW-0645">Protease</keyword>
<evidence type="ECO:0000256" key="12">
    <source>
        <dbReference type="ARBA" id="ARBA00022801"/>
    </source>
</evidence>
<feature type="domain" description="Glycosyl transferase family 51" evidence="26">
    <location>
        <begin position="149"/>
        <end position="321"/>
    </location>
</feature>
<comment type="catalytic activity">
    <reaction evidence="21">
        <text>[GlcNAc-(1-&gt;4)-Mur2Ac(oyl-L-Ala-gamma-D-Glu-L-Lys-D-Ala-D-Ala)](n)-di-trans,octa-cis-undecaprenyl diphosphate + beta-D-GlcNAc-(1-&gt;4)-Mur2Ac(oyl-L-Ala-gamma-D-Glu-L-Lys-D-Ala-D-Ala)-di-trans,octa-cis-undecaprenyl diphosphate = [GlcNAc-(1-&gt;4)-Mur2Ac(oyl-L-Ala-gamma-D-Glu-L-Lys-D-Ala-D-Ala)](n+1)-di-trans,octa-cis-undecaprenyl diphosphate + di-trans,octa-cis-undecaprenyl diphosphate + H(+)</text>
        <dbReference type="Rhea" id="RHEA:23708"/>
        <dbReference type="Rhea" id="RHEA-COMP:9602"/>
        <dbReference type="Rhea" id="RHEA-COMP:9603"/>
        <dbReference type="ChEBI" id="CHEBI:15378"/>
        <dbReference type="ChEBI" id="CHEBI:58405"/>
        <dbReference type="ChEBI" id="CHEBI:60033"/>
        <dbReference type="ChEBI" id="CHEBI:78435"/>
        <dbReference type="EC" id="2.4.99.28"/>
    </reaction>
</comment>
<keyword evidence="15" id="KW-0472">Membrane</keyword>
<keyword evidence="18 23" id="KW-0961">Cell wall biogenesis/degradation</keyword>
<evidence type="ECO:0000256" key="21">
    <source>
        <dbReference type="ARBA" id="ARBA00049902"/>
    </source>
</evidence>
<evidence type="ECO:0000259" key="25">
    <source>
        <dbReference type="Pfam" id="PF00905"/>
    </source>
</evidence>
<keyword evidence="13 23" id="KW-0133">Cell shape</keyword>
<keyword evidence="11 23" id="KW-0808">Transferase</keyword>
<comment type="pathway">
    <text evidence="3 23">Cell wall biogenesis; peptidoglycan biosynthesis.</text>
</comment>
<evidence type="ECO:0000259" key="26">
    <source>
        <dbReference type="Pfam" id="PF00912"/>
    </source>
</evidence>
<dbReference type="Gene3D" id="1.10.3810.10">
    <property type="entry name" value="Biosynthetic peptidoglycan transglycosylase-like"/>
    <property type="match status" value="1"/>
</dbReference>
<dbReference type="OrthoDB" id="9766909at2"/>
<dbReference type="GO" id="GO:0006508">
    <property type="term" value="P:proteolysis"/>
    <property type="evidence" value="ECO:0007669"/>
    <property type="project" value="UniProtKB-KW"/>
</dbReference>
<evidence type="ECO:0000313" key="29">
    <source>
        <dbReference type="Proteomes" id="UP000287198"/>
    </source>
</evidence>
<evidence type="ECO:0000313" key="28">
    <source>
        <dbReference type="EMBL" id="RUO51490.1"/>
    </source>
</evidence>
<dbReference type="GO" id="GO:0009002">
    <property type="term" value="F:serine-type D-Ala-D-Ala carboxypeptidase activity"/>
    <property type="evidence" value="ECO:0007669"/>
    <property type="project" value="UniProtKB-EC"/>
</dbReference>
<keyword evidence="16" id="KW-0046">Antibiotic resistance</keyword>
<feature type="active site" description="Acyl-ester intermediate; for transpeptidase activity" evidence="24">
    <location>
        <position position="449"/>
    </location>
</feature>
<dbReference type="GO" id="GO:0009274">
    <property type="term" value="C:peptidoglycan-based cell wall"/>
    <property type="evidence" value="ECO:0007669"/>
    <property type="project" value="UniProtKB-UniRule"/>
</dbReference>
<evidence type="ECO:0000256" key="24">
    <source>
        <dbReference type="PIRSR" id="PIRSR002799-1"/>
    </source>
</evidence>
<evidence type="ECO:0000256" key="14">
    <source>
        <dbReference type="ARBA" id="ARBA00022984"/>
    </source>
</evidence>
<evidence type="ECO:0000256" key="6">
    <source>
        <dbReference type="ARBA" id="ARBA00018637"/>
    </source>
</evidence>
<sequence length="751" mass="83435">MPMRFLLKTLAKLALAVIITLGFYAIYLDSSLTKRFASERYQASAIVYARPLTFEPSAPLRLSQVLAELQQLRYLETSDLAQSGTYRRNGNQLEIHRRPFDFASGPEMAQRVRVSFANGRVSGVVSLPDGRPLNRFQLDPLVLGQVTGDKGEDRLLVGLERVPNLLIETLLLIEDRDFYHHAGVSLSSIGRAALANIVAMETVQGGSTLTQQLVKNLYLTRAQTLWRKANEALMALIIDFRFSKNEILETYFNEIYFGQDGGRAIHGIGLASRFYFGKSVEELKPAEMAMLVAIVKGPSYYNPHRYPERVKQRRDMILQLMFAEDLLSQPAYLAALDEPLVVPKGPRVGQTWAPHYLAQVKTELSQLNVPKDWAQQGLRVFTYFDPLAQKIAETSVANQLPRLSEAQELQAAVVIAEPEHASVVALVGDRKPQQVGFNRATMAMRQVGSLIKPTIYGLALEQGSGYHLGTILEDRPMELQEADGTIWSPNNYDGEFRGSLMLYDALAQSRNVPAVRLGMSVGIPAIVTRLTAAGIDTPIPAVPSLTLGSVELSPLQVTELYGVWAQQGRYRSFATIQALTDHRGIEFYQRRPPAGYEVFDEVTTALVNYGLRGVVNEGTGKALAQLFGVDALAGKSGTTNDYRDSWFVAYDQDKLVTVWLGRDDNQPIHLTGSSGALPVVAEIYSQLGVRALATQPPEPLQLSAFHPQTGVVIPLDCPEQRRFPAYPQNLPEQVNCEGELEERSWWEKLFD</sequence>
<dbReference type="PANTHER" id="PTHR32282">
    <property type="entry name" value="BINDING PROTEIN TRANSPEPTIDASE, PUTATIVE-RELATED"/>
    <property type="match status" value="1"/>
</dbReference>
<dbReference type="InterPro" id="IPR011813">
    <property type="entry name" value="PBP_1b"/>
</dbReference>
<dbReference type="GO" id="GO:0008955">
    <property type="term" value="F:peptidoglycan glycosyltransferase activity"/>
    <property type="evidence" value="ECO:0007669"/>
    <property type="project" value="UniProtKB-UniRule"/>
</dbReference>
<evidence type="ECO:0000256" key="18">
    <source>
        <dbReference type="ARBA" id="ARBA00023316"/>
    </source>
</evidence>
<evidence type="ECO:0000256" key="19">
    <source>
        <dbReference type="ARBA" id="ARBA00032454"/>
    </source>
</evidence>
<dbReference type="InterPro" id="IPR012338">
    <property type="entry name" value="Beta-lactam/transpept-like"/>
</dbReference>
<comment type="catalytic activity">
    <reaction evidence="20">
        <text>Preferential cleavage: (Ac)2-L-Lys-D-Ala-|-D-Ala. Also transpeptidation of peptidyl-alanyl moieties that are N-acyl substituents of D-alanine.</text>
        <dbReference type="EC" id="3.4.16.4"/>
    </reaction>
</comment>
<keyword evidence="10 23" id="KW-0328">Glycosyltransferase</keyword>
<evidence type="ECO:0000256" key="15">
    <source>
        <dbReference type="ARBA" id="ARBA00023136"/>
    </source>
</evidence>
<evidence type="ECO:0000256" key="5">
    <source>
        <dbReference type="ARBA" id="ARBA00007739"/>
    </source>
</evidence>
<evidence type="ECO:0000256" key="7">
    <source>
        <dbReference type="ARBA" id="ARBA00022475"/>
    </source>
</evidence>
<keyword evidence="29" id="KW-1185">Reference proteome</keyword>
<gene>
    <name evidence="28" type="primary">mrcB</name>
    <name evidence="28" type="ORF">CWI69_10915</name>
</gene>
<evidence type="ECO:0000256" key="16">
    <source>
        <dbReference type="ARBA" id="ARBA00023251"/>
    </source>
</evidence>
<comment type="caution">
    <text evidence="28">The sequence shown here is derived from an EMBL/GenBank/DDBJ whole genome shotgun (WGS) entry which is preliminary data.</text>
</comment>
<feature type="domain" description="Penicillin-binding protein transpeptidase" evidence="25">
    <location>
        <begin position="412"/>
        <end position="683"/>
    </location>
</feature>
<evidence type="ECO:0000256" key="17">
    <source>
        <dbReference type="ARBA" id="ARBA00023268"/>
    </source>
</evidence>
<keyword evidence="8" id="KW-0121">Carboxypeptidase</keyword>
<comment type="similarity">
    <text evidence="4 23">In the C-terminal section; belongs to the transpeptidase family.</text>
</comment>
<dbReference type="Proteomes" id="UP000287198">
    <property type="component" value="Unassembled WGS sequence"/>
</dbReference>
<feature type="domain" description="Bifunctional transglycosylase second" evidence="27">
    <location>
        <begin position="55"/>
        <end position="138"/>
    </location>
</feature>
<comment type="function">
    <text evidence="1 23">Cell wall formation. Synthesis of cross-linked peptidoglycan from the lipid intermediates. The enzyme has a penicillin-insensitive transglycosylase N-terminal domain (formation of linear glycan strands) and a penicillin-sensitive transpeptidase C-terminal domain (cross-linking of the peptide subunits).</text>
</comment>
<protein>
    <recommendedName>
        <fullName evidence="6 22">Penicillin-binding protein 1B</fullName>
        <shortName evidence="23">PBP-1b</shortName>
        <shortName evidence="23">PBP1b</shortName>
    </recommendedName>
    <alternativeName>
        <fullName evidence="19 23">Murein polymerase</fullName>
    </alternativeName>
</protein>
<dbReference type="InterPro" id="IPR050396">
    <property type="entry name" value="Glycosyltr_51/Transpeptidase"/>
</dbReference>
<dbReference type="GO" id="GO:0005886">
    <property type="term" value="C:plasma membrane"/>
    <property type="evidence" value="ECO:0007669"/>
    <property type="project" value="UniProtKB-SubCell"/>
</dbReference>
<dbReference type="GO" id="GO:0030288">
    <property type="term" value="C:outer membrane-bounded periplasmic space"/>
    <property type="evidence" value="ECO:0007669"/>
    <property type="project" value="TreeGrafter"/>
</dbReference>
<dbReference type="InterPro" id="IPR028166">
    <property type="entry name" value="UB2H"/>
</dbReference>
<dbReference type="NCBIfam" id="TIGR02071">
    <property type="entry name" value="PBP_1b"/>
    <property type="match status" value="1"/>
</dbReference>
<dbReference type="EMBL" id="PIPW01000004">
    <property type="protein sequence ID" value="RUO51490.1"/>
    <property type="molecule type" value="Genomic_DNA"/>
</dbReference>
<keyword evidence="12" id="KW-0378">Hydrolase</keyword>
<proteinExistence type="inferred from homology"/>
<keyword evidence="7" id="KW-1003">Cell membrane</keyword>
<dbReference type="SUPFAM" id="SSF53955">
    <property type="entry name" value="Lysozyme-like"/>
    <property type="match status" value="1"/>
</dbReference>
<organism evidence="28 29">
    <name type="scientific">Pseudidiomarina halophila</name>
    <dbReference type="NCBI Taxonomy" id="1449799"/>
    <lineage>
        <taxon>Bacteria</taxon>
        <taxon>Pseudomonadati</taxon>
        <taxon>Pseudomonadota</taxon>
        <taxon>Gammaproteobacteria</taxon>
        <taxon>Alteromonadales</taxon>
        <taxon>Idiomarinaceae</taxon>
        <taxon>Pseudidiomarina</taxon>
    </lineage>
</organism>
<dbReference type="RefSeq" id="WP_126764297.1">
    <property type="nucleotide sequence ID" value="NZ_JBHRUA010000002.1"/>
</dbReference>
<evidence type="ECO:0000256" key="3">
    <source>
        <dbReference type="ARBA" id="ARBA00004752"/>
    </source>
</evidence>
<dbReference type="InterPro" id="IPR001460">
    <property type="entry name" value="PCN-bd_Tpept"/>
</dbReference>
<dbReference type="PIRSF" id="PIRSF002799">
    <property type="entry name" value="PBP_1b"/>
    <property type="match status" value="1"/>
</dbReference>
<dbReference type="Gene3D" id="3.30.2060.10">
    <property type="entry name" value="Penicillin-binding protein 1b domain"/>
    <property type="match status" value="1"/>
</dbReference>
<evidence type="ECO:0000259" key="27">
    <source>
        <dbReference type="Pfam" id="PF14814"/>
    </source>
</evidence>
<keyword evidence="14 23" id="KW-0573">Peptidoglycan synthesis</keyword>
<evidence type="ECO:0000256" key="11">
    <source>
        <dbReference type="ARBA" id="ARBA00022679"/>
    </source>
</evidence>
<dbReference type="PANTHER" id="PTHR32282:SF11">
    <property type="entry name" value="PENICILLIN-BINDING PROTEIN 1B"/>
    <property type="match status" value="1"/>
</dbReference>
<dbReference type="Pfam" id="PF14814">
    <property type="entry name" value="UB2H"/>
    <property type="match status" value="1"/>
</dbReference>
<dbReference type="InterPro" id="IPR023346">
    <property type="entry name" value="Lysozyme-like_dom_sf"/>
</dbReference>
<dbReference type="InterPro" id="IPR036950">
    <property type="entry name" value="PBP_transglycosylase"/>
</dbReference>
<evidence type="ECO:0000256" key="8">
    <source>
        <dbReference type="ARBA" id="ARBA00022645"/>
    </source>
</evidence>
<feature type="active site" description="Proton donor; for transglycosylase activity" evidence="24">
    <location>
        <position position="174"/>
    </location>
</feature>
<accession>A0A432XS20</accession>
<evidence type="ECO:0000256" key="2">
    <source>
        <dbReference type="ARBA" id="ARBA00004236"/>
    </source>
</evidence>
<dbReference type="Pfam" id="PF00912">
    <property type="entry name" value="Transgly"/>
    <property type="match status" value="1"/>
</dbReference>
<dbReference type="SUPFAM" id="SSF56601">
    <property type="entry name" value="beta-lactamase/transpeptidase-like"/>
    <property type="match status" value="1"/>
</dbReference>
<keyword evidence="17" id="KW-0511">Multifunctional enzyme</keyword>
<dbReference type="GO" id="GO:0046677">
    <property type="term" value="P:response to antibiotic"/>
    <property type="evidence" value="ECO:0007669"/>
    <property type="project" value="UniProtKB-UniRule"/>
</dbReference>
<dbReference type="Gene3D" id="3.40.710.10">
    <property type="entry name" value="DD-peptidase/beta-lactamase superfamily"/>
    <property type="match status" value="1"/>
</dbReference>
<evidence type="ECO:0000256" key="1">
    <source>
        <dbReference type="ARBA" id="ARBA00002624"/>
    </source>
</evidence>
<dbReference type="Pfam" id="PF00905">
    <property type="entry name" value="Transpeptidase"/>
    <property type="match status" value="1"/>
</dbReference>
<reference evidence="29" key="1">
    <citation type="journal article" date="2018" name="Front. Microbiol.">
        <title>Genome-Based Analysis Reveals the Taxonomy and Diversity of the Family Idiomarinaceae.</title>
        <authorList>
            <person name="Liu Y."/>
            <person name="Lai Q."/>
            <person name="Shao Z."/>
        </authorList>
    </citation>
    <scope>NUCLEOTIDE SEQUENCE [LARGE SCALE GENOMIC DNA]</scope>
    <source>
        <strain evidence="29">BH195</strain>
    </source>
</reference>
<dbReference type="GO" id="GO:0008658">
    <property type="term" value="F:penicillin binding"/>
    <property type="evidence" value="ECO:0007669"/>
    <property type="project" value="UniProtKB-UniRule"/>
</dbReference>